<dbReference type="PROSITE" id="PS00584">
    <property type="entry name" value="PFKB_KINASES_2"/>
    <property type="match status" value="1"/>
</dbReference>
<comment type="caution">
    <text evidence="6">The sequence shown here is derived from an EMBL/GenBank/DDBJ whole genome shotgun (WGS) entry which is preliminary data.</text>
</comment>
<proteinExistence type="inferred from homology"/>
<dbReference type="EMBL" id="JAVDXT010000002">
    <property type="protein sequence ID" value="MDR7377451.1"/>
    <property type="molecule type" value="Genomic_DNA"/>
</dbReference>
<evidence type="ECO:0000259" key="5">
    <source>
        <dbReference type="Pfam" id="PF00294"/>
    </source>
</evidence>
<gene>
    <name evidence="6" type="ORF">J2X19_002130</name>
</gene>
<protein>
    <submittedName>
        <fullName evidence="6">Sulfofructose kinase</fullName>
        <ecNumber evidence="6">2.7.1.184</ecNumber>
    </submittedName>
</protein>
<dbReference type="Proteomes" id="UP001180487">
    <property type="component" value="Unassembled WGS sequence"/>
</dbReference>
<dbReference type="PANTHER" id="PTHR10584:SF157">
    <property type="entry name" value="SULFOFRUCTOSE KINASE"/>
    <property type="match status" value="1"/>
</dbReference>
<dbReference type="SUPFAM" id="SSF53613">
    <property type="entry name" value="Ribokinase-like"/>
    <property type="match status" value="1"/>
</dbReference>
<dbReference type="RefSeq" id="WP_310373112.1">
    <property type="nucleotide sequence ID" value="NZ_JAVDXT010000002.1"/>
</dbReference>
<dbReference type="PRINTS" id="PR00990">
    <property type="entry name" value="RIBOKINASE"/>
</dbReference>
<dbReference type="GO" id="GO:0061594">
    <property type="term" value="F:6-deoxy-6-sulfofructose kinase activity"/>
    <property type="evidence" value="ECO:0007669"/>
    <property type="project" value="UniProtKB-EC"/>
</dbReference>
<evidence type="ECO:0000313" key="7">
    <source>
        <dbReference type="Proteomes" id="UP001180487"/>
    </source>
</evidence>
<dbReference type="Pfam" id="PF00294">
    <property type="entry name" value="PfkB"/>
    <property type="match status" value="1"/>
</dbReference>
<keyword evidence="7" id="KW-1185">Reference proteome</keyword>
<evidence type="ECO:0000256" key="2">
    <source>
        <dbReference type="ARBA" id="ARBA00022679"/>
    </source>
</evidence>
<feature type="domain" description="Carbohydrate kinase PfkB" evidence="5">
    <location>
        <begin position="20"/>
        <end position="296"/>
    </location>
</feature>
<dbReference type="InterPro" id="IPR011611">
    <property type="entry name" value="PfkB_dom"/>
</dbReference>
<organism evidence="6 7">
    <name type="scientific">Rhodoferax ferrireducens</name>
    <dbReference type="NCBI Taxonomy" id="192843"/>
    <lineage>
        <taxon>Bacteria</taxon>
        <taxon>Pseudomonadati</taxon>
        <taxon>Pseudomonadota</taxon>
        <taxon>Betaproteobacteria</taxon>
        <taxon>Burkholderiales</taxon>
        <taxon>Comamonadaceae</taxon>
        <taxon>Rhodoferax</taxon>
    </lineage>
</organism>
<dbReference type="Gene3D" id="3.40.1190.20">
    <property type="match status" value="1"/>
</dbReference>
<name>A0ABU2C7Y6_9BURK</name>
<dbReference type="PANTHER" id="PTHR10584">
    <property type="entry name" value="SUGAR KINASE"/>
    <property type="match status" value="1"/>
</dbReference>
<evidence type="ECO:0000313" key="6">
    <source>
        <dbReference type="EMBL" id="MDR7377451.1"/>
    </source>
</evidence>
<evidence type="ECO:0000256" key="4">
    <source>
        <dbReference type="RuleBase" id="RU003704"/>
    </source>
</evidence>
<keyword evidence="3 4" id="KW-0418">Kinase</keyword>
<dbReference type="EC" id="2.7.1.184" evidence="6"/>
<accession>A0ABU2C7Y6</accession>
<reference evidence="6 7" key="1">
    <citation type="submission" date="2023-07" db="EMBL/GenBank/DDBJ databases">
        <title>Sorghum-associated microbial communities from plants grown in Nebraska, USA.</title>
        <authorList>
            <person name="Schachtman D."/>
        </authorList>
    </citation>
    <scope>NUCLEOTIDE SEQUENCE [LARGE SCALE GENOMIC DNA]</scope>
    <source>
        <strain evidence="6 7">BE313</strain>
    </source>
</reference>
<dbReference type="InterPro" id="IPR002139">
    <property type="entry name" value="Ribo/fructo_kinase"/>
</dbReference>
<dbReference type="GO" id="GO:0016301">
    <property type="term" value="F:kinase activity"/>
    <property type="evidence" value="ECO:0007669"/>
    <property type="project" value="UniProtKB-KW"/>
</dbReference>
<comment type="similarity">
    <text evidence="1 4">Belongs to the carbohydrate kinase PfkB family.</text>
</comment>
<sequence length="314" mass="32624">MSMDEIPGIQDRAAGPRISTVGHAALDHCFDIAEFPSQPTKTPAQAYRMVSGGMAANAAIAAARLGARVGLFGAVGDDEAGRFLAQRVHSYGVDCQGLQRVPGATSSISAVVIDAQGERQIFNCRGDALRNAEALDVSFLRGSDVVMVDPRWMAGAITALRWSRTAGVLSMLDGDLSPQEDLQTLSPLADWSVFSESGLAAFAPALSVDAALQSALDAGTQVAVVTLGPRGVRWKRGSEGVLHTIPSFPVKALDTNGAGDVFHAALALALAQGQGDRSAIRFAAAAAALKCQRNGGVVNGPDRAELDQFLATQS</sequence>
<keyword evidence="2 4" id="KW-0808">Transferase</keyword>
<evidence type="ECO:0000256" key="3">
    <source>
        <dbReference type="ARBA" id="ARBA00022777"/>
    </source>
</evidence>
<evidence type="ECO:0000256" key="1">
    <source>
        <dbReference type="ARBA" id="ARBA00010688"/>
    </source>
</evidence>
<dbReference type="InterPro" id="IPR002173">
    <property type="entry name" value="Carboh/pur_kinase_PfkB_CS"/>
</dbReference>
<dbReference type="InterPro" id="IPR029056">
    <property type="entry name" value="Ribokinase-like"/>
</dbReference>